<reference evidence="2" key="1">
    <citation type="submission" date="2025-08" db="UniProtKB">
        <authorList>
            <consortium name="RefSeq"/>
        </authorList>
    </citation>
    <scope>IDENTIFICATION</scope>
    <source>
        <tissue evidence="2">Testes</tissue>
    </source>
</reference>
<protein>
    <submittedName>
        <fullName evidence="2">Uncharacterized protein LOC102803631</fullName>
    </submittedName>
</protein>
<evidence type="ECO:0000313" key="1">
    <source>
        <dbReference type="Proteomes" id="UP000694865"/>
    </source>
</evidence>
<dbReference type="Proteomes" id="UP000694865">
    <property type="component" value="Unplaced"/>
</dbReference>
<dbReference type="GeneID" id="102803631"/>
<organism evidence="1 2">
    <name type="scientific">Saccoglossus kowalevskii</name>
    <name type="common">Acorn worm</name>
    <dbReference type="NCBI Taxonomy" id="10224"/>
    <lineage>
        <taxon>Eukaryota</taxon>
        <taxon>Metazoa</taxon>
        <taxon>Hemichordata</taxon>
        <taxon>Enteropneusta</taxon>
        <taxon>Harrimaniidae</taxon>
        <taxon>Saccoglossus</taxon>
    </lineage>
</organism>
<evidence type="ECO:0000313" key="2">
    <source>
        <dbReference type="RefSeq" id="XP_006812496.1"/>
    </source>
</evidence>
<keyword evidence="1" id="KW-1185">Reference proteome</keyword>
<name>A0ABM0LXK5_SACKO</name>
<sequence>MADIQLKPSEIYFLHDSIKGQFRDGRHLLDTFKELLYKRISPSQIEKIVVYSANSKWRVYAGNRRLYIYKKLEVLGVVEYITAWKVLTLNPYTLRKRDTTKNGGASVRIRNDPLFEGKITWIVEEWKTWATKASIQGQTAADDIGQNGAYISDWQQDRQDCIGFSSRALHTPGHEPCDYIDEQGKQTTSIKGQTAEDDIGQTRGYFNSWQKDHQDYNASSSHVLYSPIQKPSHNSFQTHTPSHAFVEHGKETASIQGQTAADDIGQNGAYISDLQQDRQDCIGFSSRALHTPGHEPCDYIDEKGKQTTSIQGPTAEDDVDQKQNQNSNIFGVQRNWTTYIKETAAKEGTATTGIPISGWQQDGSDNNGFAPKGFYAPSHHSDPLLYLTRSLVNTKPQFPHSGY</sequence>
<dbReference type="RefSeq" id="XP_006812496.1">
    <property type="nucleotide sequence ID" value="XM_006812433.1"/>
</dbReference>
<proteinExistence type="predicted"/>
<accession>A0ABM0LXK5</accession>
<gene>
    <name evidence="2" type="primary">LOC102803631</name>
</gene>